<dbReference type="RefSeq" id="WP_109517085.1">
    <property type="nucleotide sequence ID" value="NZ_PDOA01000006.1"/>
</dbReference>
<dbReference type="OrthoDB" id="9795355at2"/>
<evidence type="ECO:0000313" key="1">
    <source>
        <dbReference type="EMBL" id="PWC28690.1"/>
    </source>
</evidence>
<dbReference type="GO" id="GO:0016853">
    <property type="term" value="F:isomerase activity"/>
    <property type="evidence" value="ECO:0007669"/>
    <property type="project" value="InterPro"/>
</dbReference>
<dbReference type="EMBL" id="PDOA01000006">
    <property type="protein sequence ID" value="PWC28690.1"/>
    <property type="molecule type" value="Genomic_DNA"/>
</dbReference>
<dbReference type="Pfam" id="PF01263">
    <property type="entry name" value="Aldose_epim"/>
    <property type="match status" value="1"/>
</dbReference>
<reference evidence="2" key="1">
    <citation type="submission" date="2017-10" db="EMBL/GenBank/DDBJ databases">
        <authorList>
            <person name="Toshchakov S.V."/>
            <person name="Goeva M.A."/>
        </authorList>
    </citation>
    <scope>NUCLEOTIDE SEQUENCE [LARGE SCALE GENOMIC DNA]</scope>
    <source>
        <strain evidence="2">JR1/69-1-13</strain>
    </source>
</reference>
<name>A0A2U1V440_9PROT</name>
<dbReference type="InterPro" id="IPR037481">
    <property type="entry name" value="LacX"/>
</dbReference>
<dbReference type="AlphaFoldDB" id="A0A2U1V440"/>
<dbReference type="CDD" id="cd09024">
    <property type="entry name" value="Aldose_epim_lacX"/>
    <property type="match status" value="1"/>
</dbReference>
<dbReference type="SUPFAM" id="SSF74650">
    <property type="entry name" value="Galactose mutarotase-like"/>
    <property type="match status" value="1"/>
</dbReference>
<dbReference type="InterPro" id="IPR008183">
    <property type="entry name" value="Aldose_1/G6P_1-epimerase"/>
</dbReference>
<sequence>MDDKPLLLRHGGASLALARHGAEPRSWRVEGQELLWNADPAWWPQTSPILFPVVGWTRGGEIRHEGRHYPMGVHGFAAASLFEAVSQGPAEAQLRLRDTAESRARFPFAFCLTVSYRLMARGFSAGFAIHNPGAVPLPYALGLHPGFAWDPAVPGAGGHVLHFSRAERPEVPEIAPGGLFSARQRPVPLEGRRLRLSPGLLAREALCFLGLRSRTVCFHNGARGRIALRLENFPHLALWSPAGAPFLCLEAWTGHGDPEGFSGELAEKPSMRWLQPGETGRHRVSFRFLPPGKLPGG</sequence>
<organism evidence="1 2">
    <name type="scientific">Teichococcus aestuarii</name>
    <dbReference type="NCBI Taxonomy" id="568898"/>
    <lineage>
        <taxon>Bacteria</taxon>
        <taxon>Pseudomonadati</taxon>
        <taxon>Pseudomonadota</taxon>
        <taxon>Alphaproteobacteria</taxon>
        <taxon>Acetobacterales</taxon>
        <taxon>Roseomonadaceae</taxon>
        <taxon>Roseomonas</taxon>
    </lineage>
</organism>
<evidence type="ECO:0000313" key="2">
    <source>
        <dbReference type="Proteomes" id="UP000245048"/>
    </source>
</evidence>
<dbReference type="Proteomes" id="UP000245048">
    <property type="component" value="Unassembled WGS sequence"/>
</dbReference>
<keyword evidence="2" id="KW-1185">Reference proteome</keyword>
<comment type="caution">
    <text evidence="1">The sequence shown here is derived from an EMBL/GenBank/DDBJ whole genome shotgun (WGS) entry which is preliminary data.</text>
</comment>
<dbReference type="GO" id="GO:0005975">
    <property type="term" value="P:carbohydrate metabolic process"/>
    <property type="evidence" value="ECO:0007669"/>
    <property type="project" value="InterPro"/>
</dbReference>
<dbReference type="InterPro" id="IPR011013">
    <property type="entry name" value="Gal_mutarotase_sf_dom"/>
</dbReference>
<protein>
    <submittedName>
        <fullName evidence="1">Aldose epimerase</fullName>
    </submittedName>
</protein>
<proteinExistence type="predicted"/>
<dbReference type="Gene3D" id="2.70.98.10">
    <property type="match status" value="1"/>
</dbReference>
<gene>
    <name evidence="1" type="ORF">CR165_11230</name>
</gene>
<dbReference type="InterPro" id="IPR014718">
    <property type="entry name" value="GH-type_carb-bd"/>
</dbReference>
<dbReference type="GO" id="GO:0030246">
    <property type="term" value="F:carbohydrate binding"/>
    <property type="evidence" value="ECO:0007669"/>
    <property type="project" value="InterPro"/>
</dbReference>
<accession>A0A2U1V440</accession>